<dbReference type="EMBL" id="HBGH01005712">
    <property type="protein sequence ID" value="CAD9231017.1"/>
    <property type="molecule type" value="Transcribed_RNA"/>
</dbReference>
<dbReference type="GO" id="GO:0004617">
    <property type="term" value="F:phosphoglycerate dehydrogenase activity"/>
    <property type="evidence" value="ECO:0007669"/>
    <property type="project" value="UniProtKB-EC"/>
</dbReference>
<keyword evidence="8" id="KW-0007">Acetylation</keyword>
<dbReference type="Gene3D" id="3.40.50.720">
    <property type="entry name" value="NAD(P)-binding Rossmann-like Domain"/>
    <property type="match status" value="2"/>
</dbReference>
<dbReference type="SUPFAM" id="SSF52283">
    <property type="entry name" value="Formate/glycerate dehydrogenase catalytic domain-like"/>
    <property type="match status" value="1"/>
</dbReference>
<dbReference type="Pfam" id="PF02826">
    <property type="entry name" value="2-Hacid_dh_C"/>
    <property type="match status" value="1"/>
</dbReference>
<dbReference type="EMBL" id="HBGH01005711">
    <property type="protein sequence ID" value="CAD9231016.1"/>
    <property type="molecule type" value="Transcribed_RNA"/>
</dbReference>
<gene>
    <name evidence="17" type="ORF">CCAE0312_LOCUS3070</name>
    <name evidence="18" type="ORF">CCAE0312_LOCUS3071</name>
</gene>
<dbReference type="InterPro" id="IPR006140">
    <property type="entry name" value="D-isomer_DH_NAD-bd"/>
</dbReference>
<keyword evidence="10 13" id="KW-0520">NAD</keyword>
<dbReference type="GO" id="GO:0006564">
    <property type="term" value="P:L-serine biosynthetic process"/>
    <property type="evidence" value="ECO:0007669"/>
    <property type="project" value="UniProtKB-KW"/>
</dbReference>
<comment type="catalytic activity">
    <reaction evidence="12 13">
        <text>(2R)-3-phosphoglycerate + NAD(+) = 3-phosphooxypyruvate + NADH + H(+)</text>
        <dbReference type="Rhea" id="RHEA:12641"/>
        <dbReference type="ChEBI" id="CHEBI:15378"/>
        <dbReference type="ChEBI" id="CHEBI:18110"/>
        <dbReference type="ChEBI" id="CHEBI:57540"/>
        <dbReference type="ChEBI" id="CHEBI:57945"/>
        <dbReference type="ChEBI" id="CHEBI:58272"/>
        <dbReference type="EC" id="1.1.1.95"/>
    </reaction>
</comment>
<evidence type="ECO:0000256" key="12">
    <source>
        <dbReference type="ARBA" id="ARBA00048731"/>
    </source>
</evidence>
<reference evidence="18" key="1">
    <citation type="submission" date="2021-01" db="EMBL/GenBank/DDBJ databases">
        <authorList>
            <person name="Corre E."/>
            <person name="Pelletier E."/>
            <person name="Niang G."/>
            <person name="Scheremetjew M."/>
            <person name="Finn R."/>
            <person name="Kale V."/>
            <person name="Holt S."/>
            <person name="Cochrane G."/>
            <person name="Meng A."/>
            <person name="Brown T."/>
            <person name="Cohen L."/>
        </authorList>
    </citation>
    <scope>NUCLEOTIDE SEQUENCE</scope>
    <source>
        <strain evidence="18">SAG 36.94</strain>
    </source>
</reference>
<dbReference type="Pfam" id="PF19304">
    <property type="entry name" value="PGDH_inter"/>
    <property type="match status" value="1"/>
</dbReference>
<organism evidence="18">
    <name type="scientific">Compsopogon caeruleus</name>
    <dbReference type="NCBI Taxonomy" id="31354"/>
    <lineage>
        <taxon>Eukaryota</taxon>
        <taxon>Rhodophyta</taxon>
        <taxon>Compsopogonophyceae</taxon>
        <taxon>Compsopogonales</taxon>
        <taxon>Compsopogonaceae</taxon>
        <taxon>Compsopogon</taxon>
    </lineage>
</organism>
<dbReference type="InterPro" id="IPR029009">
    <property type="entry name" value="ASB_dom_sf"/>
</dbReference>
<proteinExistence type="inferred from homology"/>
<evidence type="ECO:0000313" key="17">
    <source>
        <dbReference type="EMBL" id="CAD9231016.1"/>
    </source>
</evidence>
<dbReference type="InterPro" id="IPR006139">
    <property type="entry name" value="D-isomer_2_OHA_DH_cat_dom"/>
</dbReference>
<evidence type="ECO:0000256" key="3">
    <source>
        <dbReference type="ARBA" id="ARBA00011881"/>
    </source>
</evidence>
<evidence type="ECO:0000259" key="15">
    <source>
        <dbReference type="Pfam" id="PF02826"/>
    </source>
</evidence>
<accession>A0A6T6BC75</accession>
<feature type="domain" description="D-isomer specific 2-hydroxyacid dehydrogenase catalytic" evidence="14">
    <location>
        <begin position="48"/>
        <end position="361"/>
    </location>
</feature>
<evidence type="ECO:0000259" key="16">
    <source>
        <dbReference type="Pfam" id="PF19304"/>
    </source>
</evidence>
<evidence type="ECO:0000256" key="11">
    <source>
        <dbReference type="ARBA" id="ARBA00023299"/>
    </source>
</evidence>
<comment type="subunit">
    <text evidence="3">Homotetramer.</text>
</comment>
<evidence type="ECO:0000313" key="18">
    <source>
        <dbReference type="EMBL" id="CAD9231017.1"/>
    </source>
</evidence>
<dbReference type="FunFam" id="3.30.1330.90:FF:000003">
    <property type="entry name" value="D-3-phosphoglycerate dehydrogenase"/>
    <property type="match status" value="1"/>
</dbReference>
<comment type="similarity">
    <text evidence="2 13">Belongs to the D-isomer specific 2-hydroxyacid dehydrogenase family.</text>
</comment>
<evidence type="ECO:0000256" key="13">
    <source>
        <dbReference type="RuleBase" id="RU363003"/>
    </source>
</evidence>
<evidence type="ECO:0000256" key="8">
    <source>
        <dbReference type="ARBA" id="ARBA00022990"/>
    </source>
</evidence>
<evidence type="ECO:0000256" key="4">
    <source>
        <dbReference type="ARBA" id="ARBA00013143"/>
    </source>
</evidence>
<evidence type="ECO:0000259" key="14">
    <source>
        <dbReference type="Pfam" id="PF00389"/>
    </source>
</evidence>
<dbReference type="EC" id="1.1.1.95" evidence="4 13"/>
<dbReference type="PROSITE" id="PS00670">
    <property type="entry name" value="D_2_HYDROXYACID_DH_2"/>
    <property type="match status" value="1"/>
</dbReference>
<dbReference type="InterPro" id="IPR006236">
    <property type="entry name" value="PGDH"/>
</dbReference>
<keyword evidence="7 13" id="KW-0028">Amino-acid biosynthesis</keyword>
<dbReference type="Gene3D" id="3.30.1330.90">
    <property type="entry name" value="D-3-phosphoglycerate dehydrogenase, domain 3"/>
    <property type="match status" value="1"/>
</dbReference>
<dbReference type="InterPro" id="IPR045626">
    <property type="entry name" value="PGDH_ASB_dom"/>
</dbReference>
<dbReference type="InterPro" id="IPR045865">
    <property type="entry name" value="ACT-like_dom_sf"/>
</dbReference>
<dbReference type="InterPro" id="IPR036291">
    <property type="entry name" value="NAD(P)-bd_dom_sf"/>
</dbReference>
<evidence type="ECO:0000256" key="6">
    <source>
        <dbReference type="ARBA" id="ARBA00022553"/>
    </source>
</evidence>
<dbReference type="GO" id="GO:0051287">
    <property type="term" value="F:NAD binding"/>
    <property type="evidence" value="ECO:0007669"/>
    <property type="project" value="UniProtKB-UniRule"/>
</dbReference>
<dbReference type="NCBIfam" id="TIGR01327">
    <property type="entry name" value="PGDH"/>
    <property type="match status" value="1"/>
</dbReference>
<evidence type="ECO:0000256" key="7">
    <source>
        <dbReference type="ARBA" id="ARBA00022605"/>
    </source>
</evidence>
<keyword evidence="11 13" id="KW-0718">Serine biosynthesis</keyword>
<protein>
    <recommendedName>
        <fullName evidence="5 13">D-3-phosphoglycerate dehydrogenase</fullName>
        <ecNumber evidence="4 13">1.1.1.95</ecNumber>
    </recommendedName>
</protein>
<dbReference type="InterPro" id="IPR029753">
    <property type="entry name" value="D-isomer_DH_CS"/>
</dbReference>
<dbReference type="SUPFAM" id="SSF143548">
    <property type="entry name" value="Serine metabolism enzymes domain"/>
    <property type="match status" value="1"/>
</dbReference>
<dbReference type="UniPathway" id="UPA00135">
    <property type="reaction ID" value="UER00196"/>
</dbReference>
<evidence type="ECO:0000256" key="1">
    <source>
        <dbReference type="ARBA" id="ARBA00005216"/>
    </source>
</evidence>
<evidence type="ECO:0000256" key="2">
    <source>
        <dbReference type="ARBA" id="ARBA00005854"/>
    </source>
</evidence>
<feature type="domain" description="D-3-phosphoglycerate dehydrogenase ASB" evidence="16">
    <location>
        <begin position="372"/>
        <end position="467"/>
    </location>
</feature>
<dbReference type="PANTHER" id="PTHR42938:SF22">
    <property type="entry name" value="D-3-PHOSPHOGLYCERATE DEHYDROGENASE"/>
    <property type="match status" value="1"/>
</dbReference>
<evidence type="ECO:0000256" key="10">
    <source>
        <dbReference type="ARBA" id="ARBA00023027"/>
    </source>
</evidence>
<comment type="pathway">
    <text evidence="1 13">Amino-acid biosynthesis; L-serine biosynthesis; L-serine from 3-phospho-D-glycerate: step 1/3.</text>
</comment>
<name>A0A6T6BC75_9RHOD</name>
<keyword evidence="9 13" id="KW-0560">Oxidoreductase</keyword>
<dbReference type="AlphaFoldDB" id="A0A6T6BC75"/>
<feature type="domain" description="D-isomer specific 2-hydroxyacid dehydrogenase NAD-binding" evidence="15">
    <location>
        <begin position="149"/>
        <end position="329"/>
    </location>
</feature>
<evidence type="ECO:0000256" key="5">
    <source>
        <dbReference type="ARBA" id="ARBA00021582"/>
    </source>
</evidence>
<dbReference type="CDD" id="cd12173">
    <property type="entry name" value="PGDH_4"/>
    <property type="match status" value="1"/>
</dbReference>
<dbReference type="FunFam" id="3.40.50.720:FF:000021">
    <property type="entry name" value="D-3-phosphoglycerate dehydrogenase"/>
    <property type="match status" value="1"/>
</dbReference>
<dbReference type="Gene3D" id="3.30.70.260">
    <property type="match status" value="1"/>
</dbReference>
<dbReference type="PANTHER" id="PTHR42938">
    <property type="entry name" value="FORMATE DEHYDROGENASE 1"/>
    <property type="match status" value="1"/>
</dbReference>
<evidence type="ECO:0000256" key="9">
    <source>
        <dbReference type="ARBA" id="ARBA00023002"/>
    </source>
</evidence>
<dbReference type="SUPFAM" id="SSF55021">
    <property type="entry name" value="ACT-like"/>
    <property type="match status" value="1"/>
</dbReference>
<dbReference type="SUPFAM" id="SSF51735">
    <property type="entry name" value="NAD(P)-binding Rossmann-fold domains"/>
    <property type="match status" value="1"/>
</dbReference>
<sequence length="578" mass="60846">MLVGFASSFTGGCGCLNGGGDRVLGDVGNVRISRRRWVARPCISALRVLVPEKLSDGGLEILRRRHEVDVKLDLTPEQLLTEIGQYEGLIVRSASKVTREVLEAGVNLKVVGRAGVGVDNIDLRAASERGVLVVNAPTGNCVAAAEHAVALLCSMARNVAAADATIKGGDWGRSKFVGVSLVDKTLTVLGLGRIGREVARRAKGLGMKVVAHDPFVSEEAASSLGIELMNLNDALKAADFLTLHMPLLDSTRNLISAPQLAMMKKGAGIVNAARGGIINEEALLGALESGHISGAALDCFENEPPHKSPDSFSNKLACHPKVVATPHLGASTKEAQEDVALEIAEAVSAALEGELVPTMVNAPSIPPEVASRLRPWVELAYRLGKCSYQLSGASLRSGEVIVTYCVADAKDDTRLLRAAVIKGLMESGVDVPINLVNANSVAKTHGLEIKEIIEVVGVGEESSITVSLKGAPVVVGRVTNSQPHLIAVGDFKMDILLDEILLMYTQLDKPGQLGKIGNLLGDADVNISDMTLARGGGPGSVAMVFMRLDSLPNPSLIQKVGEYVGSQPPYPLILNYSS</sequence>
<dbReference type="Pfam" id="PF00389">
    <property type="entry name" value="2-Hacid_dh"/>
    <property type="match status" value="1"/>
</dbReference>
<keyword evidence="6" id="KW-0597">Phosphoprotein</keyword>